<name>A0A842I4C9_9SPHN</name>
<dbReference type="GO" id="GO:0016020">
    <property type="term" value="C:membrane"/>
    <property type="evidence" value="ECO:0007669"/>
    <property type="project" value="UniProtKB-SubCell"/>
</dbReference>
<organism evidence="6 7">
    <name type="scientific">Parasphingopyxis marina</name>
    <dbReference type="NCBI Taxonomy" id="2761622"/>
    <lineage>
        <taxon>Bacteria</taxon>
        <taxon>Pseudomonadati</taxon>
        <taxon>Pseudomonadota</taxon>
        <taxon>Alphaproteobacteria</taxon>
        <taxon>Sphingomonadales</taxon>
        <taxon>Sphingomonadaceae</taxon>
        <taxon>Parasphingopyxis</taxon>
    </lineage>
</organism>
<evidence type="ECO:0000256" key="5">
    <source>
        <dbReference type="SAM" id="Phobius"/>
    </source>
</evidence>
<protein>
    <submittedName>
        <fullName evidence="6">MAPEG family protein</fullName>
    </submittedName>
</protein>
<evidence type="ECO:0000256" key="3">
    <source>
        <dbReference type="ARBA" id="ARBA00022989"/>
    </source>
</evidence>
<feature type="transmembrane region" description="Helical" evidence="5">
    <location>
        <begin position="107"/>
        <end position="127"/>
    </location>
</feature>
<dbReference type="Pfam" id="PF01124">
    <property type="entry name" value="MAPEG"/>
    <property type="match status" value="1"/>
</dbReference>
<reference evidence="6 7" key="1">
    <citation type="submission" date="2020-08" db="EMBL/GenBank/DDBJ databases">
        <title>Draft genome sequence of Parasphingopyxis sp. GrpM-11.</title>
        <authorList>
            <person name="Oh J."/>
            <person name="Roh D.-H."/>
        </authorList>
    </citation>
    <scope>NUCLEOTIDE SEQUENCE [LARGE SCALE GENOMIC DNA]</scope>
    <source>
        <strain evidence="6 7">GrpM-11</strain>
    </source>
</reference>
<keyword evidence="4 5" id="KW-0472">Membrane</keyword>
<dbReference type="PANTHER" id="PTHR35814:SF1">
    <property type="entry name" value="GLUTATHIONE S-TRANSFERASE-RELATED"/>
    <property type="match status" value="1"/>
</dbReference>
<evidence type="ECO:0000313" key="6">
    <source>
        <dbReference type="EMBL" id="MBC2779064.1"/>
    </source>
</evidence>
<dbReference type="InterPro" id="IPR023352">
    <property type="entry name" value="MAPEG-like_dom_sf"/>
</dbReference>
<dbReference type="AlphaFoldDB" id="A0A842I4C9"/>
<proteinExistence type="predicted"/>
<comment type="subcellular location">
    <subcellularLocation>
        <location evidence="1">Membrane</location>
    </subcellularLocation>
</comment>
<dbReference type="Gene3D" id="1.20.120.550">
    <property type="entry name" value="Membrane associated eicosanoid/glutathione metabolism-like domain"/>
    <property type="match status" value="1"/>
</dbReference>
<dbReference type="Proteomes" id="UP000564378">
    <property type="component" value="Unassembled WGS sequence"/>
</dbReference>
<evidence type="ECO:0000256" key="2">
    <source>
        <dbReference type="ARBA" id="ARBA00022692"/>
    </source>
</evidence>
<gene>
    <name evidence="6" type="ORF">H6P80_15675</name>
</gene>
<dbReference type="SUPFAM" id="SSF161084">
    <property type="entry name" value="MAPEG domain-like"/>
    <property type="match status" value="1"/>
</dbReference>
<accession>A0A842I4C9</accession>
<dbReference type="EMBL" id="JACJVJ010000003">
    <property type="protein sequence ID" value="MBC2779064.1"/>
    <property type="molecule type" value="Genomic_DNA"/>
</dbReference>
<evidence type="ECO:0000313" key="7">
    <source>
        <dbReference type="Proteomes" id="UP000564378"/>
    </source>
</evidence>
<feature type="transmembrane region" description="Helical" evidence="5">
    <location>
        <begin position="53"/>
        <end position="71"/>
    </location>
</feature>
<keyword evidence="7" id="KW-1185">Reference proteome</keyword>
<sequence>MKLEITLIIAAAAALINIWLAMRVGRVRVSEKISVGDGGNELLSRRMRAHANFVEYTPFVLILLALVELAWGTNVWLWAVAIIYILGRIAHAFGMDGKEKLRAAGTIVTMLTLLGLAIYALVIAYSGTVFEGWPAEPGISA</sequence>
<dbReference type="InterPro" id="IPR001129">
    <property type="entry name" value="Membr-assoc_MAPEG"/>
</dbReference>
<comment type="caution">
    <text evidence="6">The sequence shown here is derived from an EMBL/GenBank/DDBJ whole genome shotgun (WGS) entry which is preliminary data.</text>
</comment>
<feature type="transmembrane region" description="Helical" evidence="5">
    <location>
        <begin position="6"/>
        <end position="22"/>
    </location>
</feature>
<evidence type="ECO:0000256" key="4">
    <source>
        <dbReference type="ARBA" id="ARBA00023136"/>
    </source>
</evidence>
<keyword evidence="3 5" id="KW-1133">Transmembrane helix</keyword>
<dbReference type="PANTHER" id="PTHR35814">
    <property type="match status" value="1"/>
</dbReference>
<feature type="transmembrane region" description="Helical" evidence="5">
    <location>
        <begin position="77"/>
        <end position="95"/>
    </location>
</feature>
<evidence type="ECO:0000256" key="1">
    <source>
        <dbReference type="ARBA" id="ARBA00004370"/>
    </source>
</evidence>
<dbReference type="RefSeq" id="WP_185802357.1">
    <property type="nucleotide sequence ID" value="NZ_JACJVJ010000003.1"/>
</dbReference>
<keyword evidence="2 5" id="KW-0812">Transmembrane</keyword>